<reference evidence="2" key="1">
    <citation type="submission" date="2020-05" db="EMBL/GenBank/DDBJ databases">
        <authorList>
            <person name="Chiriac C."/>
            <person name="Salcher M."/>
            <person name="Ghai R."/>
            <person name="Kavagutti S V."/>
        </authorList>
    </citation>
    <scope>NUCLEOTIDE SEQUENCE</scope>
</reference>
<sequence>MSAGRKDRAGHSDVGATAMATFMVICTFREGTDMTEVFATVAEEQAQAAALAAEGRVGSIYLAIARGTVFIETFAEDPEEAVATIKTLPMAAWWDLDVFAVNAPPEAGDAAGAAGDAS</sequence>
<evidence type="ECO:0000259" key="1">
    <source>
        <dbReference type="Pfam" id="PF02426"/>
    </source>
</evidence>
<dbReference type="AlphaFoldDB" id="A0A6J6CE46"/>
<gene>
    <name evidence="2" type="ORF">UFOPK1358_01546</name>
</gene>
<accession>A0A6J6CE46</accession>
<proteinExistence type="predicted"/>
<evidence type="ECO:0000313" key="2">
    <source>
        <dbReference type="EMBL" id="CAB4549770.1"/>
    </source>
</evidence>
<name>A0A6J6CE46_9ZZZZ</name>
<dbReference type="Pfam" id="PF02426">
    <property type="entry name" value="MIase"/>
    <property type="match status" value="1"/>
</dbReference>
<dbReference type="InterPro" id="IPR026029">
    <property type="entry name" value="MLI_dom"/>
</dbReference>
<dbReference type="Gene3D" id="3.30.70.1060">
    <property type="entry name" value="Dimeric alpha+beta barrel"/>
    <property type="match status" value="1"/>
</dbReference>
<protein>
    <submittedName>
        <fullName evidence="2">Unannotated protein</fullName>
    </submittedName>
</protein>
<dbReference type="EMBL" id="CAEZSF010000179">
    <property type="protein sequence ID" value="CAB4549770.1"/>
    <property type="molecule type" value="Genomic_DNA"/>
</dbReference>
<organism evidence="2">
    <name type="scientific">freshwater metagenome</name>
    <dbReference type="NCBI Taxonomy" id="449393"/>
    <lineage>
        <taxon>unclassified sequences</taxon>
        <taxon>metagenomes</taxon>
        <taxon>ecological metagenomes</taxon>
    </lineage>
</organism>
<feature type="domain" description="Muconolactone isomerase" evidence="1">
    <location>
        <begin position="22"/>
        <end position="103"/>
    </location>
</feature>